<evidence type="ECO:0000313" key="1">
    <source>
        <dbReference type="EMBL" id="PXV84177.1"/>
    </source>
</evidence>
<accession>A0ABX5MDJ8</accession>
<organism evidence="1 2">
    <name type="scientific">Nitrosomonas eutropha</name>
    <dbReference type="NCBI Taxonomy" id="916"/>
    <lineage>
        <taxon>Bacteria</taxon>
        <taxon>Pseudomonadati</taxon>
        <taxon>Pseudomonadota</taxon>
        <taxon>Betaproteobacteria</taxon>
        <taxon>Nitrosomonadales</taxon>
        <taxon>Nitrosomonadaceae</taxon>
        <taxon>Nitrosomonas</taxon>
    </lineage>
</organism>
<proteinExistence type="predicted"/>
<dbReference type="Proteomes" id="UP000247780">
    <property type="component" value="Unassembled WGS sequence"/>
</dbReference>
<name>A0ABX5MDJ8_9PROT</name>
<dbReference type="EMBL" id="QICQ01000001">
    <property type="protein sequence ID" value="PXV84177.1"/>
    <property type="molecule type" value="Genomic_DNA"/>
</dbReference>
<sequence>MVSTFHTLVCKTRFSLGTIVLAMKKFLLIFMLVMLPLQASWGVVSVYCQPERETCIEPCYTEAQEQRVYLSDGAEQTGSTSGFLDQYEHSCQAPAASIISSSNQTIPSLSAGLALQFQEAPLSLPTLSERPERPQWLFVA</sequence>
<dbReference type="RefSeq" id="WP_041353393.1">
    <property type="nucleotide sequence ID" value="NZ_QICQ01000001.1"/>
</dbReference>
<evidence type="ECO:0008006" key="3">
    <source>
        <dbReference type="Google" id="ProtNLM"/>
    </source>
</evidence>
<gene>
    <name evidence="1" type="ORF">C8R14_10158</name>
</gene>
<protein>
    <recommendedName>
        <fullName evidence="3">Transmembrane protein</fullName>
    </recommendedName>
</protein>
<evidence type="ECO:0000313" key="2">
    <source>
        <dbReference type="Proteomes" id="UP000247780"/>
    </source>
</evidence>
<keyword evidence="2" id="KW-1185">Reference proteome</keyword>
<reference evidence="1 2" key="1">
    <citation type="submission" date="2018-04" db="EMBL/GenBank/DDBJ databases">
        <title>Active sludge and wastewater microbial communities from Klosterneuburg, Austria.</title>
        <authorList>
            <person name="Wagner M."/>
        </authorList>
    </citation>
    <scope>NUCLEOTIDE SEQUENCE [LARGE SCALE GENOMIC DNA]</scope>
    <source>
        <strain evidence="1 2">Nm 57</strain>
    </source>
</reference>
<comment type="caution">
    <text evidence="1">The sequence shown here is derived from an EMBL/GenBank/DDBJ whole genome shotgun (WGS) entry which is preliminary data.</text>
</comment>